<sequence length="78" mass="8089">MATAKIVLDASTWTQVSDGTSLKTLQVTQGSVYLCDNPTTPVSGAASHIIYQGNIIVLTPPTIGWVKGTSANSVIIVS</sequence>
<keyword evidence="2" id="KW-1185">Reference proteome</keyword>
<dbReference type="Proteomes" id="UP000300764">
    <property type="component" value="Segment"/>
</dbReference>
<gene>
    <name evidence="1" type="ORF">KWBSE43_00133</name>
</gene>
<protein>
    <submittedName>
        <fullName evidence="1">Uncharacterized protein</fullName>
    </submittedName>
</protein>
<organism evidence="1 2">
    <name type="scientific">Escherichia phage vB_EcoM_KWBSE43-6</name>
    <dbReference type="NCBI Taxonomy" id="2508194"/>
    <lineage>
        <taxon>Viruses</taxon>
        <taxon>Duplodnaviria</taxon>
        <taxon>Heunggongvirae</taxon>
        <taxon>Uroviricota</taxon>
        <taxon>Caudoviricetes</taxon>
        <taxon>Pantevenvirales</taxon>
        <taxon>Ackermannviridae</taxon>
        <taxon>Taipeivirus</taxon>
        <taxon>Taipeivirus KWBSE436</taxon>
    </lineage>
</organism>
<dbReference type="EMBL" id="MK373783">
    <property type="protein sequence ID" value="QBQ78960.1"/>
    <property type="molecule type" value="Genomic_DNA"/>
</dbReference>
<evidence type="ECO:0000313" key="1">
    <source>
        <dbReference type="EMBL" id="QBQ78960.1"/>
    </source>
</evidence>
<reference evidence="1 2" key="1">
    <citation type="submission" date="2019-01" db="EMBL/GenBank/DDBJ databases">
        <title>Still something new to discover - new insights into E. coli phage diversity and taxonomy.</title>
        <authorList>
            <person name="Korf I.H.E."/>
            <person name="Adriaennsens E."/>
            <person name="Dreiseikelmann B."/>
            <person name="Kropinski A."/>
            <person name="Nimtz M."/>
            <person name="Meier-Kolthoff J.P."/>
            <person name="Rohde M."/>
            <person name="van Raaij M."/>
            <person name="Wittmann J."/>
        </authorList>
    </citation>
    <scope>NUCLEOTIDE SEQUENCE [LARGE SCALE GENOMIC DNA]</scope>
</reference>
<accession>A0A482N0V5</accession>
<evidence type="ECO:0000313" key="2">
    <source>
        <dbReference type="Proteomes" id="UP000300764"/>
    </source>
</evidence>
<proteinExistence type="predicted"/>
<name>A0A482N0V5_9CAUD</name>